<comment type="caution">
    <text evidence="4">The sequence shown here is derived from an EMBL/GenBank/DDBJ whole genome shotgun (WGS) entry which is preliminary data.</text>
</comment>
<evidence type="ECO:0000313" key="5">
    <source>
        <dbReference type="Proteomes" id="UP001597451"/>
    </source>
</evidence>
<protein>
    <submittedName>
        <fullName evidence="4">Processed acidic surface protein</fullName>
    </submittedName>
</protein>
<keyword evidence="2" id="KW-0472">Membrane</keyword>
<evidence type="ECO:0000313" key="4">
    <source>
        <dbReference type="EMBL" id="MFD2627834.1"/>
    </source>
</evidence>
<reference evidence="5" key="1">
    <citation type="journal article" date="2019" name="Int. J. Syst. Evol. Microbiol.">
        <title>The Global Catalogue of Microorganisms (GCM) 10K type strain sequencing project: providing services to taxonomists for standard genome sequencing and annotation.</title>
        <authorList>
            <consortium name="The Broad Institute Genomics Platform"/>
            <consortium name="The Broad Institute Genome Sequencing Center for Infectious Disease"/>
            <person name="Wu L."/>
            <person name="Ma J."/>
        </authorList>
    </citation>
    <scope>NUCLEOTIDE SEQUENCE [LARGE SCALE GENOMIC DNA]</scope>
    <source>
        <strain evidence="5">TISTR 1858</strain>
    </source>
</reference>
<dbReference type="RefSeq" id="WP_379560493.1">
    <property type="nucleotide sequence ID" value="NZ_JBHUMX010000006.1"/>
</dbReference>
<evidence type="ECO:0000256" key="1">
    <source>
        <dbReference type="SAM" id="MobiDB-lite"/>
    </source>
</evidence>
<keyword evidence="3" id="KW-0732">Signal</keyword>
<evidence type="ECO:0000256" key="3">
    <source>
        <dbReference type="SAM" id="SignalP"/>
    </source>
</evidence>
<dbReference type="InterPro" id="IPR030832">
    <property type="entry name" value="Acidic_LPXTA"/>
</dbReference>
<dbReference type="NCBIfam" id="TIGR04383">
    <property type="entry name" value="acidic_w_LPXTA"/>
    <property type="match status" value="2"/>
</dbReference>
<accession>A0ABW5PWU6</accession>
<keyword evidence="2" id="KW-1133">Transmembrane helix</keyword>
<feature type="signal peptide" evidence="3">
    <location>
        <begin position="1"/>
        <end position="25"/>
    </location>
</feature>
<sequence>MKKWAMAFLAFVLLVVTVMPGFASAEKSVGFGKDLTKYLERVSKERGFTVTEEDIEYSLSLYEETLDNYDSVEDLESFLGEIIQKDGSNLKDVYDIYEFKKADLEALLAENGETLEDYVFVDDLYQAIDFYLEERIVRDPDFDKNLEIYLKDISEIRGFTITREDIVASLALYEENLDNYKTVERVFEFLGEVIKADLSNLDYFTDMYDISKAELLALMEENGLDINDYIFLDDLDVDISSYFHDSYLVEELSLLMEEYGLTEEEITRLEEHFLSIAEHWDEEALERIFALSERMLVFENFDEATELTPAQAAELLSIYQEAISLFQVKVEYSLIKDGKEESLSLSALFAMTELVNADLKMSIYNLDGAFLADLIITGDMVDSETVHETGQAISNSTEKPETAPVKKTVTSEATAPATVKGGELPKTASNYGMGSLAGLFLIAASVFLFRKTRSTNLEK</sequence>
<feature type="transmembrane region" description="Helical" evidence="2">
    <location>
        <begin position="431"/>
        <end position="449"/>
    </location>
</feature>
<dbReference type="NCBIfam" id="TIGR01167">
    <property type="entry name" value="LPXTG_anchor"/>
    <property type="match status" value="1"/>
</dbReference>
<name>A0ABW5PWU6_9BACI</name>
<dbReference type="Proteomes" id="UP001597451">
    <property type="component" value="Unassembled WGS sequence"/>
</dbReference>
<organism evidence="4 5">
    <name type="scientific">Oceanobacillus kapialis</name>
    <dbReference type="NCBI Taxonomy" id="481353"/>
    <lineage>
        <taxon>Bacteria</taxon>
        <taxon>Bacillati</taxon>
        <taxon>Bacillota</taxon>
        <taxon>Bacilli</taxon>
        <taxon>Bacillales</taxon>
        <taxon>Bacillaceae</taxon>
        <taxon>Oceanobacillus</taxon>
    </lineage>
</organism>
<feature type="region of interest" description="Disordered" evidence="1">
    <location>
        <begin position="390"/>
        <end position="411"/>
    </location>
</feature>
<proteinExistence type="predicted"/>
<keyword evidence="5" id="KW-1185">Reference proteome</keyword>
<dbReference type="EMBL" id="JBHUMX010000006">
    <property type="protein sequence ID" value="MFD2627834.1"/>
    <property type="molecule type" value="Genomic_DNA"/>
</dbReference>
<feature type="chain" id="PRO_5046165959" evidence="3">
    <location>
        <begin position="26"/>
        <end position="459"/>
    </location>
</feature>
<gene>
    <name evidence="4" type="ORF">ACFSUN_03370</name>
</gene>
<keyword evidence="2" id="KW-0812">Transmembrane</keyword>
<evidence type="ECO:0000256" key="2">
    <source>
        <dbReference type="SAM" id="Phobius"/>
    </source>
</evidence>